<dbReference type="EMBL" id="PDUD01000055">
    <property type="protein sequence ID" value="PHN01431.1"/>
    <property type="molecule type" value="Genomic_DNA"/>
</dbReference>
<feature type="region of interest" description="Disordered" evidence="2">
    <location>
        <begin position="1"/>
        <end position="23"/>
    </location>
</feature>
<feature type="compositionally biased region" description="Basic and acidic residues" evidence="2">
    <location>
        <begin position="1"/>
        <end position="15"/>
    </location>
</feature>
<name>A0A2D0MYS8_FLAN2</name>
<evidence type="ECO:0000313" key="5">
    <source>
        <dbReference type="Proteomes" id="UP000223913"/>
    </source>
</evidence>
<organism evidence="4 5">
    <name type="scientific">Flavilitoribacter nigricans (strain ATCC 23147 / DSM 23189 / NBRC 102662 / NCIMB 1420 / SS-2)</name>
    <name type="common">Lewinella nigricans</name>
    <dbReference type="NCBI Taxonomy" id="1122177"/>
    <lineage>
        <taxon>Bacteria</taxon>
        <taxon>Pseudomonadati</taxon>
        <taxon>Bacteroidota</taxon>
        <taxon>Saprospiria</taxon>
        <taxon>Saprospirales</taxon>
        <taxon>Lewinellaceae</taxon>
        <taxon>Flavilitoribacter</taxon>
    </lineage>
</organism>
<dbReference type="Proteomes" id="UP000223913">
    <property type="component" value="Unassembled WGS sequence"/>
</dbReference>
<keyword evidence="5" id="KW-1185">Reference proteome</keyword>
<keyword evidence="3" id="KW-0812">Transmembrane</keyword>
<reference evidence="4 5" key="1">
    <citation type="submission" date="2017-10" db="EMBL/GenBank/DDBJ databases">
        <title>The draft genome sequence of Lewinella nigricans NBRC 102662.</title>
        <authorList>
            <person name="Wang K."/>
        </authorList>
    </citation>
    <scope>NUCLEOTIDE SEQUENCE [LARGE SCALE GENOMIC DNA]</scope>
    <source>
        <strain evidence="4 5">NBRC 102662</strain>
    </source>
</reference>
<evidence type="ECO:0000256" key="2">
    <source>
        <dbReference type="SAM" id="MobiDB-lite"/>
    </source>
</evidence>
<dbReference type="AlphaFoldDB" id="A0A2D0MYS8"/>
<feature type="transmembrane region" description="Helical" evidence="3">
    <location>
        <begin position="29"/>
        <end position="49"/>
    </location>
</feature>
<evidence type="ECO:0000313" key="4">
    <source>
        <dbReference type="EMBL" id="PHN01431.1"/>
    </source>
</evidence>
<dbReference type="OrthoDB" id="936592at2"/>
<feature type="coiled-coil region" evidence="1">
    <location>
        <begin position="90"/>
        <end position="194"/>
    </location>
</feature>
<evidence type="ECO:0000256" key="1">
    <source>
        <dbReference type="SAM" id="Coils"/>
    </source>
</evidence>
<protein>
    <submittedName>
        <fullName evidence="4">Uncharacterized protein</fullName>
    </submittedName>
</protein>
<keyword evidence="3" id="KW-1133">Transmembrane helix</keyword>
<sequence>MADWKKYSDSSEKPEYTPNSGDSGASKKLAWTFAGIMFVVAVLAIYFGVRSNKYQTLSSELSTELDQTKTQMQDELAVIQSAYDTQVVVNDDLTAEIETKVQEVEELQTRIKQARSQLASSKANTSEIKARLAQMEELKAALETDLLALQETNDSLTETNSTLTLALDESKMKVEQMSTEIASLNQQNEKLDRRLTLLAPAGFKADNFRIQVERRNDKLTSRARRADEIVVRFDLDNVPPEKQGARELYLTVTTLDGNPVKVLPVEQISVPAANEPLQISAADVEQIDLSSTQTVAMSFSPNKDLEAGEYNVFVYSDAGYLGATGFRLR</sequence>
<keyword evidence="3" id="KW-0472">Membrane</keyword>
<proteinExistence type="predicted"/>
<dbReference type="Gene3D" id="1.10.287.1490">
    <property type="match status" value="1"/>
</dbReference>
<comment type="caution">
    <text evidence="4">The sequence shown here is derived from an EMBL/GenBank/DDBJ whole genome shotgun (WGS) entry which is preliminary data.</text>
</comment>
<accession>A0A2D0MYS8</accession>
<gene>
    <name evidence="4" type="ORF">CRP01_37225</name>
</gene>
<keyword evidence="1" id="KW-0175">Coiled coil</keyword>
<evidence type="ECO:0000256" key="3">
    <source>
        <dbReference type="SAM" id="Phobius"/>
    </source>
</evidence>
<dbReference type="RefSeq" id="WP_099155178.1">
    <property type="nucleotide sequence ID" value="NZ_PDUD01000055.1"/>
</dbReference>